<dbReference type="EMBL" id="FRDJ01000010">
    <property type="protein sequence ID" value="SHN66419.1"/>
    <property type="molecule type" value="Genomic_DNA"/>
</dbReference>
<name>A0A1M7T6T0_FERGO</name>
<keyword evidence="2" id="KW-1185">Reference proteome</keyword>
<proteinExistence type="predicted"/>
<protein>
    <submittedName>
        <fullName evidence="1">Uncharacterized protein</fullName>
    </submittedName>
</protein>
<sequence>MKKSVNYSHDIWLRCDSKTGLYYLTTEVRGLKFKEYGYPTLERYLVKVGGMENPRETERVYISDALLKYFGSDLPKCLDAELIKTKPWTYYLVPSNTFQTFIILLDKGGLVTFVEKLPRNTRNFVILPASEVQWDLVVLTLPKKRRKEAKITYAAFSGCCGTRMEIIITP</sequence>
<dbReference type="AlphaFoldDB" id="A0A1M7T6T0"/>
<reference evidence="2" key="1">
    <citation type="submission" date="2016-12" db="EMBL/GenBank/DDBJ databases">
        <authorList>
            <person name="Varghese N."/>
            <person name="Submissions S."/>
        </authorList>
    </citation>
    <scope>NUCLEOTIDE SEQUENCE [LARGE SCALE GENOMIC DNA]</scope>
    <source>
        <strain evidence="2">DSM 13020</strain>
    </source>
</reference>
<gene>
    <name evidence="1" type="ORF">SAMN02745226_01616</name>
</gene>
<evidence type="ECO:0000313" key="1">
    <source>
        <dbReference type="EMBL" id="SHN66419.1"/>
    </source>
</evidence>
<organism evidence="1 2">
    <name type="scientific">Fervidobacterium gondwanense DSM 13020</name>
    <dbReference type="NCBI Taxonomy" id="1121883"/>
    <lineage>
        <taxon>Bacteria</taxon>
        <taxon>Thermotogati</taxon>
        <taxon>Thermotogota</taxon>
        <taxon>Thermotogae</taxon>
        <taxon>Thermotogales</taxon>
        <taxon>Fervidobacteriaceae</taxon>
        <taxon>Fervidobacterium</taxon>
    </lineage>
</organism>
<dbReference type="Proteomes" id="UP000184207">
    <property type="component" value="Unassembled WGS sequence"/>
</dbReference>
<dbReference type="STRING" id="1121883.SAMN02745226_01616"/>
<dbReference type="RefSeq" id="WP_072760299.1">
    <property type="nucleotide sequence ID" value="NZ_FRDJ01000010.1"/>
</dbReference>
<accession>A0A1M7T6T0</accession>
<evidence type="ECO:0000313" key="2">
    <source>
        <dbReference type="Proteomes" id="UP000184207"/>
    </source>
</evidence>